<dbReference type="RefSeq" id="WP_039136448.1">
    <property type="nucleotide sequence ID" value="NZ_JSVC01000001.1"/>
</dbReference>
<keyword evidence="3" id="KW-1185">Reference proteome</keyword>
<keyword evidence="1" id="KW-0812">Transmembrane</keyword>
<accession>A0A0C1L8J1</accession>
<reference evidence="2 3" key="1">
    <citation type="submission" date="2014-11" db="EMBL/GenBank/DDBJ databases">
        <title>Genome sequence of Flavihumibacter solisilvae 3-3.</title>
        <authorList>
            <person name="Zhou G."/>
            <person name="Li M."/>
            <person name="Wang G."/>
        </authorList>
    </citation>
    <scope>NUCLEOTIDE SEQUENCE [LARGE SCALE GENOMIC DNA]</scope>
    <source>
        <strain evidence="2 3">3-3</strain>
    </source>
</reference>
<sequence>MSIPPSPFRDLQKLYRIFLYSHIGSVIISVLIVSLSLMKPFAAVTLDRLLQVIAVLYSFLAVIVGLQLFRRRVNAIRENNQSVRDKLAQFRSGCIVQWALLTGAGFFCSISYVITGNWAFPLLAIMLMAIFGGLNPFRQKVMLQLRLSEQDVAGM</sequence>
<evidence type="ECO:0000313" key="2">
    <source>
        <dbReference type="EMBL" id="KIC96467.1"/>
    </source>
</evidence>
<dbReference type="Proteomes" id="UP000031408">
    <property type="component" value="Unassembled WGS sequence"/>
</dbReference>
<feature type="transmembrane region" description="Helical" evidence="1">
    <location>
        <begin position="118"/>
        <end position="137"/>
    </location>
</feature>
<protein>
    <submittedName>
        <fullName evidence="2">Uncharacterized protein</fullName>
    </submittedName>
</protein>
<keyword evidence="1" id="KW-1133">Transmembrane helix</keyword>
<evidence type="ECO:0000256" key="1">
    <source>
        <dbReference type="SAM" id="Phobius"/>
    </source>
</evidence>
<dbReference type="AlphaFoldDB" id="A0A0C1L8J1"/>
<name>A0A0C1L8J1_9BACT</name>
<keyword evidence="1" id="KW-0472">Membrane</keyword>
<feature type="transmembrane region" description="Helical" evidence="1">
    <location>
        <begin position="90"/>
        <end position="112"/>
    </location>
</feature>
<dbReference type="STRING" id="1349421.OI18_01690"/>
<proteinExistence type="predicted"/>
<gene>
    <name evidence="2" type="ORF">OI18_01690</name>
</gene>
<comment type="caution">
    <text evidence="2">The sequence shown here is derived from an EMBL/GenBank/DDBJ whole genome shotgun (WGS) entry which is preliminary data.</text>
</comment>
<organism evidence="2 3">
    <name type="scientific">Flavihumibacter solisilvae</name>
    <dbReference type="NCBI Taxonomy" id="1349421"/>
    <lineage>
        <taxon>Bacteria</taxon>
        <taxon>Pseudomonadati</taxon>
        <taxon>Bacteroidota</taxon>
        <taxon>Chitinophagia</taxon>
        <taxon>Chitinophagales</taxon>
        <taxon>Chitinophagaceae</taxon>
        <taxon>Flavihumibacter</taxon>
    </lineage>
</organism>
<feature type="transmembrane region" description="Helical" evidence="1">
    <location>
        <begin position="17"/>
        <end position="37"/>
    </location>
</feature>
<feature type="transmembrane region" description="Helical" evidence="1">
    <location>
        <begin position="49"/>
        <end position="69"/>
    </location>
</feature>
<dbReference type="EMBL" id="JSVC01000001">
    <property type="protein sequence ID" value="KIC96467.1"/>
    <property type="molecule type" value="Genomic_DNA"/>
</dbReference>
<evidence type="ECO:0000313" key="3">
    <source>
        <dbReference type="Proteomes" id="UP000031408"/>
    </source>
</evidence>
<dbReference type="OrthoDB" id="674639at2"/>